<proteinExistence type="inferred from homology"/>
<dbReference type="GeneID" id="20806879"/>
<accession>W4GS65</accession>
<dbReference type="EMBL" id="KI913122">
    <property type="protein sequence ID" value="ETV82171.1"/>
    <property type="molecule type" value="Genomic_DNA"/>
</dbReference>
<dbReference type="STRING" id="112090.W4GS65"/>
<evidence type="ECO:0000313" key="2">
    <source>
        <dbReference type="EMBL" id="ETV82171.1"/>
    </source>
</evidence>
<dbReference type="InterPro" id="IPR038765">
    <property type="entry name" value="Papain-like_cys_pep_sf"/>
</dbReference>
<comment type="similarity">
    <text evidence="1">Belongs to the arylamine N-acetyltransferase family.</text>
</comment>
<dbReference type="RefSeq" id="XP_009827840.1">
    <property type="nucleotide sequence ID" value="XM_009829538.1"/>
</dbReference>
<dbReference type="InterPro" id="IPR053710">
    <property type="entry name" value="Arylamine_NAT_domain_sf"/>
</dbReference>
<dbReference type="InterPro" id="IPR001447">
    <property type="entry name" value="Arylamine_N-AcTrfase"/>
</dbReference>
<sequence length="123" mass="13896">MHDDTWSGMYTTTTVEGPNHPVYPVNVFSANPTLAHVDYEMANWYSSTRAQNRFTQIPICSKRTTTGFLTLADREFKETKHGDTIRSKTIASRDELIELLRTTFELEPPTLTGTAVTSSTNQH</sequence>
<dbReference type="Pfam" id="PF00797">
    <property type="entry name" value="Acetyltransf_2"/>
    <property type="match status" value="1"/>
</dbReference>
<name>W4GS65_APHAT</name>
<protein>
    <submittedName>
        <fullName evidence="2">Uncharacterized protein</fullName>
    </submittedName>
</protein>
<organism evidence="2">
    <name type="scientific">Aphanomyces astaci</name>
    <name type="common">Crayfish plague agent</name>
    <dbReference type="NCBI Taxonomy" id="112090"/>
    <lineage>
        <taxon>Eukaryota</taxon>
        <taxon>Sar</taxon>
        <taxon>Stramenopiles</taxon>
        <taxon>Oomycota</taxon>
        <taxon>Saprolegniomycetes</taxon>
        <taxon>Saprolegniales</taxon>
        <taxon>Verrucalvaceae</taxon>
        <taxon>Aphanomyces</taxon>
    </lineage>
</organism>
<gene>
    <name evidence="2" type="ORF">H257_04883</name>
</gene>
<evidence type="ECO:0000256" key="1">
    <source>
        <dbReference type="ARBA" id="ARBA00006547"/>
    </source>
</evidence>
<dbReference type="GO" id="GO:0016407">
    <property type="term" value="F:acetyltransferase activity"/>
    <property type="evidence" value="ECO:0007669"/>
    <property type="project" value="InterPro"/>
</dbReference>
<dbReference type="AlphaFoldDB" id="W4GS65"/>
<dbReference type="SUPFAM" id="SSF54001">
    <property type="entry name" value="Cysteine proteinases"/>
    <property type="match status" value="1"/>
</dbReference>
<dbReference type="Gene3D" id="3.30.2140.20">
    <property type="match status" value="1"/>
</dbReference>
<dbReference type="VEuPathDB" id="FungiDB:H257_04883"/>
<reference evidence="2" key="1">
    <citation type="submission" date="2013-12" db="EMBL/GenBank/DDBJ databases">
        <title>The Genome Sequence of Aphanomyces astaci APO3.</title>
        <authorList>
            <consortium name="The Broad Institute Genomics Platform"/>
            <person name="Russ C."/>
            <person name="Tyler B."/>
            <person name="van West P."/>
            <person name="Dieguez-Uribeondo J."/>
            <person name="Young S.K."/>
            <person name="Zeng Q."/>
            <person name="Gargeya S."/>
            <person name="Fitzgerald M."/>
            <person name="Abouelleil A."/>
            <person name="Alvarado L."/>
            <person name="Chapman S.B."/>
            <person name="Gainer-Dewar J."/>
            <person name="Goldberg J."/>
            <person name="Griggs A."/>
            <person name="Gujja S."/>
            <person name="Hansen M."/>
            <person name="Howarth C."/>
            <person name="Imamovic A."/>
            <person name="Ireland A."/>
            <person name="Larimer J."/>
            <person name="McCowan C."/>
            <person name="Murphy C."/>
            <person name="Pearson M."/>
            <person name="Poon T.W."/>
            <person name="Priest M."/>
            <person name="Roberts A."/>
            <person name="Saif S."/>
            <person name="Shea T."/>
            <person name="Sykes S."/>
            <person name="Wortman J."/>
            <person name="Nusbaum C."/>
            <person name="Birren B."/>
        </authorList>
    </citation>
    <scope>NUCLEOTIDE SEQUENCE [LARGE SCALE GENOMIC DNA]</scope>
    <source>
        <strain evidence="2">APO3</strain>
    </source>
</reference>